<keyword evidence="1" id="KW-0472">Membrane</keyword>
<feature type="transmembrane region" description="Helical" evidence="1">
    <location>
        <begin position="12"/>
        <end position="33"/>
    </location>
</feature>
<keyword evidence="3" id="KW-0418">Kinase</keyword>
<reference evidence="3 4" key="1">
    <citation type="submission" date="2021-01" db="EMBL/GenBank/DDBJ databases">
        <title>Carboxyliciviraga sp.nov., isolated from coastal sediments.</title>
        <authorList>
            <person name="Lu D."/>
            <person name="Zhang T."/>
        </authorList>
    </citation>
    <scope>NUCLEOTIDE SEQUENCE [LARGE SCALE GENOMIC DNA]</scope>
    <source>
        <strain evidence="3 4">N1Y132</strain>
    </source>
</reference>
<keyword evidence="4" id="KW-1185">Reference proteome</keyword>
<comment type="caution">
    <text evidence="3">The sequence shown here is derived from an EMBL/GenBank/DDBJ whole genome shotgun (WGS) entry which is preliminary data.</text>
</comment>
<proteinExistence type="predicted"/>
<feature type="transmembrane region" description="Helical" evidence="1">
    <location>
        <begin position="74"/>
        <end position="92"/>
    </location>
</feature>
<dbReference type="GO" id="GO:0016301">
    <property type="term" value="F:kinase activity"/>
    <property type="evidence" value="ECO:0007669"/>
    <property type="project" value="UniProtKB-KW"/>
</dbReference>
<dbReference type="Gene3D" id="3.30.565.10">
    <property type="entry name" value="Histidine kinase-like ATPase, C-terminal domain"/>
    <property type="match status" value="1"/>
</dbReference>
<dbReference type="InterPro" id="IPR010559">
    <property type="entry name" value="Sig_transdc_His_kin_internal"/>
</dbReference>
<accession>A0ABS1HKC6</accession>
<dbReference type="PANTHER" id="PTHR34220:SF7">
    <property type="entry name" value="SENSOR HISTIDINE KINASE YPDA"/>
    <property type="match status" value="1"/>
</dbReference>
<keyword evidence="1" id="KW-0812">Transmembrane</keyword>
<dbReference type="InterPro" id="IPR036890">
    <property type="entry name" value="HATPase_C_sf"/>
</dbReference>
<dbReference type="PANTHER" id="PTHR34220">
    <property type="entry name" value="SENSOR HISTIDINE KINASE YPDA"/>
    <property type="match status" value="1"/>
</dbReference>
<dbReference type="Pfam" id="PF06580">
    <property type="entry name" value="His_kinase"/>
    <property type="match status" value="1"/>
</dbReference>
<gene>
    <name evidence="3" type="ORF">JIV24_12335</name>
</gene>
<dbReference type="InterPro" id="IPR050640">
    <property type="entry name" value="Bact_2-comp_sensor_kinase"/>
</dbReference>
<feature type="domain" description="Signal transduction histidine kinase internal region" evidence="2">
    <location>
        <begin position="185"/>
        <end position="260"/>
    </location>
</feature>
<keyword evidence="1" id="KW-1133">Transmembrane helix</keyword>
<feature type="transmembrane region" description="Helical" evidence="1">
    <location>
        <begin position="140"/>
        <end position="164"/>
    </location>
</feature>
<dbReference type="RefSeq" id="WP_200465351.1">
    <property type="nucleotide sequence ID" value="NZ_JAENRR010000027.1"/>
</dbReference>
<organism evidence="3 4">
    <name type="scientific">Carboxylicivirga marina</name>
    <dbReference type="NCBI Taxonomy" id="2800988"/>
    <lineage>
        <taxon>Bacteria</taxon>
        <taxon>Pseudomonadati</taxon>
        <taxon>Bacteroidota</taxon>
        <taxon>Bacteroidia</taxon>
        <taxon>Marinilabiliales</taxon>
        <taxon>Marinilabiliaceae</taxon>
        <taxon>Carboxylicivirga</taxon>
    </lineage>
</organism>
<evidence type="ECO:0000256" key="1">
    <source>
        <dbReference type="SAM" id="Phobius"/>
    </source>
</evidence>
<keyword evidence="3" id="KW-0808">Transferase</keyword>
<feature type="transmembrane region" description="Helical" evidence="1">
    <location>
        <begin position="39"/>
        <end position="62"/>
    </location>
</feature>
<dbReference type="Proteomes" id="UP000605676">
    <property type="component" value="Unassembled WGS sequence"/>
</dbReference>
<sequence>MINWTGVKRKEVLVHTAWWFGYGLLLSYFPLIVMDTGDAIVFVLRTLIASIIIFYINAYFLLPRFIAKGSYIKYLIGILITLLVTGYVYHRINGYNGAKHRPFRPDDGKWEQMIDSDRFLSENKELIFKPNHPKLKERRLLGMNMMGVPSFIAMLFISTLYWIYSDSRLRKQHELSLVNQNLVNEMKFLKSQMNPHFLFNALNNIYSLSMLHSIKTPEMVLKLSAMLRYVLYESEDVKVKLGKEVDYIKNFIEFQRIKIEGIPNIHVDIDRADRMKMIEPMLLIPFVENSFKHSKIEDTENGWISMTLTTEGNSIIFEVSNSVPSKKVAADKNSGIGVENVKRRLKYLYPEKHSVDIAMNEKKYNLQLKISV</sequence>
<name>A0ABS1HKC6_9BACT</name>
<protein>
    <submittedName>
        <fullName evidence="3">Histidine kinase</fullName>
    </submittedName>
</protein>
<evidence type="ECO:0000313" key="3">
    <source>
        <dbReference type="EMBL" id="MBK3518124.1"/>
    </source>
</evidence>
<dbReference type="EMBL" id="JAENRR010000027">
    <property type="protein sequence ID" value="MBK3518124.1"/>
    <property type="molecule type" value="Genomic_DNA"/>
</dbReference>
<evidence type="ECO:0000313" key="4">
    <source>
        <dbReference type="Proteomes" id="UP000605676"/>
    </source>
</evidence>
<evidence type="ECO:0000259" key="2">
    <source>
        <dbReference type="Pfam" id="PF06580"/>
    </source>
</evidence>